<sequence length="1142" mass="127305">MKNKLIVDFFREIAKGFGRFISIFFIVMLGTAFFAGLRSSGSDMRISADRYYDDTALMDFKVLSTLGLTDDDLADVRKIKGVESVTGAHTKDVVLSAKKAEAVLKLIGITKEVNKPYITEGRLPNKSDECLVDTEISWFSDYKIGDKINVSSDDDSDLSKDLKNTTFTITGFGHLPYYLERGRGTSSVGDGSVDAFLLIPDENFKSDIYTEAYVRAKGTTGLMTYSKTYEDKVKVIKDEIKSLEDKINSRRYEEVKLEAEDKLKEAEVKLLDGEKKLSDAKKKIDDAKDKLKTGEEKLAKEEKKLKDAGVRLLDSRNKLIKAKNKIKDGEDKIASSKKLIADKEKELKAGESDYNEGVAKLSKAKSELEAGEKESQAGLKKYNEGKAEYEKNLKAYEEGLKTYTEAKAKLEMAEQAGLATPEAKAKLEEEGGKLEGAKVSLDTAKTTLDETKKALETSKAKLDAGKDGLAKSEKELDKARARLESGKKEIDKGKAKISEKSAELESGKKEIRESERKLTDSEKKYSEGRAKLEEARGKLDDNKKKVEKAEKKYEKELPAATKKLQKGKKKLAKAKRDVADIKEPDFYVLDRDMMESYVSFKQNAERMDSLGNVFPVIFFLVAALVSLTAMTRMVDENRMSMGILKALGFRSSAIAGKYIAYALLATVSGGLIGVALGERFLPLLIIKSYGTLFRGLPYCFTPINYEQAFLALIAAIISTVAATLISALSQLFENPSSLMRPLPPSSGRRVFLERIGFIWKRLSFTGKATVRNLARYKKRLIMTVVGIGGCMGLLLVGFGLKDSINEIAKKQYIKIFTYDASITLNSKASEAEKEEVAKAAASYKGVSEEIKIEFFAVDLTHGDKVRNTYLFVPEDTKKIKDFLTLKDRTTGVEYSFPSGDGAYISEKTAKMLGVKVGDSVDIVRDEKKKVSVKIEKIVENYVFHYLFMSPELYKKLYKEEPDYNTLNIKFDRSKVDEGDLGSRLLSYSGCSGVSFVDELEENIDRMLKVLDLITFVLIAAAGLLAFVVLYNLNSINVLERKREIATLKVLGFYDGEVAAYVYRENIILTIFGIIAGVVFGTILHQYVIVTVEVDLMMFGRNIGLHSYLLSSLITIGFSVLVNIVMYFMLKKIDMTTSLKSVE</sequence>
<dbReference type="RefSeq" id="WP_208429828.1">
    <property type="nucleotide sequence ID" value="NZ_JAEPRJ010000001.1"/>
</dbReference>
<evidence type="ECO:0000256" key="3">
    <source>
        <dbReference type="ARBA" id="ARBA00022692"/>
    </source>
</evidence>
<accession>A0ABS1J2N0</accession>
<feature type="region of interest" description="Disordered" evidence="7">
    <location>
        <begin position="447"/>
        <end position="529"/>
    </location>
</feature>
<keyword evidence="5 8" id="KW-0472">Membrane</keyword>
<dbReference type="Pfam" id="PF02687">
    <property type="entry name" value="FtsX"/>
    <property type="match status" value="2"/>
</dbReference>
<feature type="coiled-coil region" evidence="6">
    <location>
        <begin position="379"/>
        <end position="413"/>
    </location>
</feature>
<keyword evidence="3 8" id="KW-0812">Transmembrane</keyword>
<keyword evidence="2" id="KW-1003">Cell membrane</keyword>
<feature type="compositionally biased region" description="Basic and acidic residues" evidence="7">
    <location>
        <begin position="423"/>
        <end position="435"/>
    </location>
</feature>
<keyword evidence="11" id="KW-1185">Reference proteome</keyword>
<feature type="domain" description="ABC3 transporter permease C-terminal" evidence="9">
    <location>
        <begin position="612"/>
        <end position="734"/>
    </location>
</feature>
<dbReference type="PANTHER" id="PTHR30287">
    <property type="entry name" value="MEMBRANE COMPONENT OF PREDICTED ABC SUPERFAMILY METABOLITE UPTAKE TRANSPORTER"/>
    <property type="match status" value="1"/>
</dbReference>
<feature type="transmembrane region" description="Helical" evidence="8">
    <location>
        <begin position="1107"/>
        <end position="1129"/>
    </location>
</feature>
<dbReference type="PANTHER" id="PTHR30287:SF1">
    <property type="entry name" value="INNER MEMBRANE PROTEIN"/>
    <property type="match status" value="1"/>
</dbReference>
<evidence type="ECO:0000256" key="7">
    <source>
        <dbReference type="SAM" id="MobiDB-lite"/>
    </source>
</evidence>
<name>A0ABS1J2N0_9FIRM</name>
<feature type="coiled-coil region" evidence="6">
    <location>
        <begin position="226"/>
        <end position="346"/>
    </location>
</feature>
<feature type="transmembrane region" description="Helical" evidence="8">
    <location>
        <begin position="1066"/>
        <end position="1087"/>
    </location>
</feature>
<proteinExistence type="predicted"/>
<feature type="transmembrane region" description="Helical" evidence="8">
    <location>
        <begin position="613"/>
        <end position="634"/>
    </location>
</feature>
<feature type="transmembrane region" description="Helical" evidence="8">
    <location>
        <begin position="780"/>
        <end position="800"/>
    </location>
</feature>
<evidence type="ECO:0000256" key="2">
    <source>
        <dbReference type="ARBA" id="ARBA00022475"/>
    </source>
</evidence>
<feature type="domain" description="ABC3 transporter permease C-terminal" evidence="9">
    <location>
        <begin position="1016"/>
        <end position="1131"/>
    </location>
</feature>
<evidence type="ECO:0000259" key="9">
    <source>
        <dbReference type="Pfam" id="PF02687"/>
    </source>
</evidence>
<evidence type="ECO:0000256" key="4">
    <source>
        <dbReference type="ARBA" id="ARBA00022989"/>
    </source>
</evidence>
<dbReference type="SUPFAM" id="SSF57997">
    <property type="entry name" value="Tropomyosin"/>
    <property type="match status" value="1"/>
</dbReference>
<protein>
    <submittedName>
        <fullName evidence="10">FtsX-like permease family protein</fullName>
    </submittedName>
</protein>
<evidence type="ECO:0000256" key="1">
    <source>
        <dbReference type="ARBA" id="ARBA00004651"/>
    </source>
</evidence>
<dbReference type="Proteomes" id="UP000604730">
    <property type="component" value="Unassembled WGS sequence"/>
</dbReference>
<evidence type="ECO:0000256" key="8">
    <source>
        <dbReference type="SAM" id="Phobius"/>
    </source>
</evidence>
<comment type="caution">
    <text evidence="10">The sequence shown here is derived from an EMBL/GenBank/DDBJ whole genome shotgun (WGS) entry which is preliminary data.</text>
</comment>
<feature type="transmembrane region" description="Helical" evidence="8">
    <location>
        <begin position="20"/>
        <end position="37"/>
    </location>
</feature>
<evidence type="ECO:0000256" key="6">
    <source>
        <dbReference type="SAM" id="Coils"/>
    </source>
</evidence>
<organism evidence="10 11">
    <name type="scientific">Catonella massiliensis</name>
    <dbReference type="NCBI Taxonomy" id="2799636"/>
    <lineage>
        <taxon>Bacteria</taxon>
        <taxon>Bacillati</taxon>
        <taxon>Bacillota</taxon>
        <taxon>Clostridia</taxon>
        <taxon>Lachnospirales</taxon>
        <taxon>Lachnospiraceae</taxon>
        <taxon>Catonella</taxon>
    </lineage>
</organism>
<evidence type="ECO:0000313" key="11">
    <source>
        <dbReference type="Proteomes" id="UP000604730"/>
    </source>
</evidence>
<comment type="subcellular location">
    <subcellularLocation>
        <location evidence="1">Cell membrane</location>
        <topology evidence="1">Multi-pass membrane protein</topology>
    </subcellularLocation>
</comment>
<feature type="region of interest" description="Disordered" evidence="7">
    <location>
        <begin position="415"/>
        <end position="435"/>
    </location>
</feature>
<dbReference type="Gene3D" id="1.10.287.620">
    <property type="entry name" value="Helix Hairpins"/>
    <property type="match status" value="1"/>
</dbReference>
<dbReference type="InterPro" id="IPR003838">
    <property type="entry name" value="ABC3_permease_C"/>
</dbReference>
<evidence type="ECO:0000313" key="10">
    <source>
        <dbReference type="EMBL" id="MBK5898406.1"/>
    </source>
</evidence>
<evidence type="ECO:0000256" key="5">
    <source>
        <dbReference type="ARBA" id="ARBA00023136"/>
    </source>
</evidence>
<gene>
    <name evidence="10" type="ORF">JJN12_11545</name>
</gene>
<reference evidence="10 11" key="1">
    <citation type="submission" date="2021-01" db="EMBL/GenBank/DDBJ databases">
        <title>Isolation and description of Catonella massiliensis sp. nov., a novel Catonella species, isolated from a stable periodontitis subject.</title>
        <authorList>
            <person name="Antezack A."/>
            <person name="Boxberger M."/>
            <person name="La Scola B."/>
            <person name="Monnet-Corti V."/>
        </authorList>
    </citation>
    <scope>NUCLEOTIDE SEQUENCE [LARGE SCALE GENOMIC DNA]</scope>
    <source>
        <strain evidence="10 11">Marseille-Q4567</strain>
    </source>
</reference>
<keyword evidence="4 8" id="KW-1133">Transmembrane helix</keyword>
<feature type="transmembrane region" description="Helical" evidence="8">
    <location>
        <begin position="1012"/>
        <end position="1032"/>
    </location>
</feature>
<feature type="transmembrane region" description="Helical" evidence="8">
    <location>
        <begin position="708"/>
        <end position="732"/>
    </location>
</feature>
<dbReference type="InterPro" id="IPR038766">
    <property type="entry name" value="Membrane_comp_ABC_pdt"/>
</dbReference>
<dbReference type="EMBL" id="JAEPRJ010000001">
    <property type="protein sequence ID" value="MBK5898406.1"/>
    <property type="molecule type" value="Genomic_DNA"/>
</dbReference>
<keyword evidence="6" id="KW-0175">Coiled coil</keyword>
<feature type="transmembrane region" description="Helical" evidence="8">
    <location>
        <begin position="655"/>
        <end position="676"/>
    </location>
</feature>